<feature type="transmembrane region" description="Helical" evidence="1">
    <location>
        <begin position="110"/>
        <end position="133"/>
    </location>
</feature>
<keyword evidence="1" id="KW-0472">Membrane</keyword>
<evidence type="ECO:0000313" key="3">
    <source>
        <dbReference type="Proteomes" id="UP001162802"/>
    </source>
</evidence>
<evidence type="ECO:0000256" key="1">
    <source>
        <dbReference type="SAM" id="Phobius"/>
    </source>
</evidence>
<keyword evidence="3" id="KW-1185">Reference proteome</keyword>
<dbReference type="EMBL" id="JALHAT010000018">
    <property type="protein sequence ID" value="MCJ1961366.1"/>
    <property type="molecule type" value="Genomic_DNA"/>
</dbReference>
<feature type="transmembrane region" description="Helical" evidence="1">
    <location>
        <begin position="12"/>
        <end position="44"/>
    </location>
</feature>
<evidence type="ECO:0000313" key="2">
    <source>
        <dbReference type="EMBL" id="MCJ1961366.1"/>
    </source>
</evidence>
<proteinExistence type="predicted"/>
<name>A0ABT0ADU7_9SPHN</name>
<dbReference type="Proteomes" id="UP001162802">
    <property type="component" value="Unassembled WGS sequence"/>
</dbReference>
<reference evidence="2" key="1">
    <citation type="submission" date="2022-03" db="EMBL/GenBank/DDBJ databases">
        <title>Identification of a novel bacterium isolated from mangrove sediments.</title>
        <authorList>
            <person name="Pan X."/>
        </authorList>
    </citation>
    <scope>NUCLEOTIDE SEQUENCE</scope>
    <source>
        <strain evidence="2">B2637</strain>
    </source>
</reference>
<sequence length="185" mass="19798">MNLATRAVRDPLLLAAKIILYVLLAGLALGVLAASAGSVGLAFFTHEIAAEFAASQATFDFTEVRLALLGVLVLVMVLLSMIAAMLWLLKRIIDTVGEGDPFVPVNATRMTIMAWLSLAIQVVALPLAGLATWIHNVTEVSEAETGLNFDSGFDGNGILLMLVLFILARVFRKGAEMREELEGTV</sequence>
<keyword evidence="1" id="KW-0812">Transmembrane</keyword>
<gene>
    <name evidence="2" type="ORF">MTR65_11790</name>
</gene>
<comment type="caution">
    <text evidence="2">The sequence shown here is derived from an EMBL/GenBank/DDBJ whole genome shotgun (WGS) entry which is preliminary data.</text>
</comment>
<protein>
    <submittedName>
        <fullName evidence="2">DUF2975 domain-containing protein</fullName>
    </submittedName>
</protein>
<feature type="transmembrane region" description="Helical" evidence="1">
    <location>
        <begin position="64"/>
        <end position="89"/>
    </location>
</feature>
<keyword evidence="1" id="KW-1133">Transmembrane helix</keyword>
<dbReference type="Pfam" id="PF11188">
    <property type="entry name" value="DUF2975"/>
    <property type="match status" value="1"/>
</dbReference>
<dbReference type="InterPro" id="IPR021354">
    <property type="entry name" value="DUF2975"/>
</dbReference>
<feature type="transmembrane region" description="Helical" evidence="1">
    <location>
        <begin position="153"/>
        <end position="171"/>
    </location>
</feature>
<organism evidence="2 3">
    <name type="scientific">Novosphingobium mangrovi</name>
    <name type="common">ex Hu et al. 2023</name>
    <dbReference type="NCBI Taxonomy" id="2930094"/>
    <lineage>
        <taxon>Bacteria</taxon>
        <taxon>Pseudomonadati</taxon>
        <taxon>Pseudomonadota</taxon>
        <taxon>Alphaproteobacteria</taxon>
        <taxon>Sphingomonadales</taxon>
        <taxon>Sphingomonadaceae</taxon>
        <taxon>Novosphingobium</taxon>
    </lineage>
</organism>
<dbReference type="RefSeq" id="WP_243800362.1">
    <property type="nucleotide sequence ID" value="NZ_JALHAT010000018.1"/>
</dbReference>
<accession>A0ABT0ADU7</accession>